<dbReference type="PANTHER" id="PTHR44196">
    <property type="entry name" value="DEHYDROGENASE/REDUCTASE SDR FAMILY MEMBER 7B"/>
    <property type="match status" value="1"/>
</dbReference>
<dbReference type="PRINTS" id="PR00080">
    <property type="entry name" value="SDRFAMILY"/>
</dbReference>
<dbReference type="GO" id="GO:0016020">
    <property type="term" value="C:membrane"/>
    <property type="evidence" value="ECO:0007669"/>
    <property type="project" value="TreeGrafter"/>
</dbReference>
<dbReference type="AlphaFoldDB" id="A0A4R2JGA7"/>
<reference evidence="4 5" key="1">
    <citation type="submission" date="2019-03" db="EMBL/GenBank/DDBJ databases">
        <title>Genomic Encyclopedia of Type Strains, Phase IV (KMG-IV): sequencing the most valuable type-strain genomes for metagenomic binning, comparative biology and taxonomic classification.</title>
        <authorList>
            <person name="Goeker M."/>
        </authorList>
    </citation>
    <scope>NUCLEOTIDE SEQUENCE [LARGE SCALE GENOMIC DNA]</scope>
    <source>
        <strain evidence="4 5">DSM 45934</strain>
    </source>
</reference>
<dbReference type="InterPro" id="IPR036291">
    <property type="entry name" value="NAD(P)-bd_dom_sf"/>
</dbReference>
<comment type="similarity">
    <text evidence="1 3">Belongs to the short-chain dehydrogenases/reductases (SDR) family.</text>
</comment>
<dbReference type="Proteomes" id="UP000295680">
    <property type="component" value="Unassembled WGS sequence"/>
</dbReference>
<gene>
    <name evidence="4" type="ORF">EV192_107331</name>
</gene>
<dbReference type="InterPro" id="IPR002347">
    <property type="entry name" value="SDR_fam"/>
</dbReference>
<keyword evidence="2" id="KW-0560">Oxidoreductase</keyword>
<keyword evidence="5" id="KW-1185">Reference proteome</keyword>
<evidence type="ECO:0000256" key="2">
    <source>
        <dbReference type="ARBA" id="ARBA00023002"/>
    </source>
</evidence>
<evidence type="ECO:0000313" key="4">
    <source>
        <dbReference type="EMBL" id="TCO55908.1"/>
    </source>
</evidence>
<dbReference type="OrthoDB" id="3772961at2"/>
<evidence type="ECO:0000256" key="1">
    <source>
        <dbReference type="ARBA" id="ARBA00006484"/>
    </source>
</evidence>
<organism evidence="4 5">
    <name type="scientific">Actinocrispum wychmicini</name>
    <dbReference type="NCBI Taxonomy" id="1213861"/>
    <lineage>
        <taxon>Bacteria</taxon>
        <taxon>Bacillati</taxon>
        <taxon>Actinomycetota</taxon>
        <taxon>Actinomycetes</taxon>
        <taxon>Pseudonocardiales</taxon>
        <taxon>Pseudonocardiaceae</taxon>
        <taxon>Actinocrispum</taxon>
    </lineage>
</organism>
<evidence type="ECO:0000313" key="5">
    <source>
        <dbReference type="Proteomes" id="UP000295680"/>
    </source>
</evidence>
<dbReference type="Gene3D" id="3.40.50.720">
    <property type="entry name" value="NAD(P)-binding Rossmann-like Domain"/>
    <property type="match status" value="1"/>
</dbReference>
<dbReference type="EMBL" id="SLWS01000007">
    <property type="protein sequence ID" value="TCO55908.1"/>
    <property type="molecule type" value="Genomic_DNA"/>
</dbReference>
<evidence type="ECO:0000256" key="3">
    <source>
        <dbReference type="RuleBase" id="RU000363"/>
    </source>
</evidence>
<accession>A0A4R2JGA7</accession>
<dbReference type="Pfam" id="PF00106">
    <property type="entry name" value="adh_short"/>
    <property type="match status" value="1"/>
</dbReference>
<name>A0A4R2JGA7_9PSEU</name>
<protein>
    <submittedName>
        <fullName evidence="4">Short-subunit dehydrogenase</fullName>
    </submittedName>
</protein>
<dbReference type="RefSeq" id="WP_132122081.1">
    <property type="nucleotide sequence ID" value="NZ_SLWS01000007.1"/>
</dbReference>
<sequence>MTALSGARILLTGGSSGIGRALALKLADRGARLAVAARREPQLTELAAEIAGNRHPAPYVLPVDLSVRGAAADLADKATRVLGGVDILINNAGVGLVDSQARLGDSAAARASFETNFWSPLALTTALLPGMRAAGTGTIVNVTSTIQAVPLPFLGYYAAAKIALAQATRSLRNELRHTPIRVLEVVPGATDTGLRDINKLPWHGGRPPRTLPPVPPEAVAAATVRALERDHDRVIHPAYATLPIELPIVGRLVAAVGARRVDTTYHPAEEIAQ</sequence>
<dbReference type="PRINTS" id="PR00081">
    <property type="entry name" value="GDHRDH"/>
</dbReference>
<proteinExistence type="inferred from homology"/>
<dbReference type="GO" id="GO:0016491">
    <property type="term" value="F:oxidoreductase activity"/>
    <property type="evidence" value="ECO:0007669"/>
    <property type="project" value="UniProtKB-KW"/>
</dbReference>
<comment type="caution">
    <text evidence="4">The sequence shown here is derived from an EMBL/GenBank/DDBJ whole genome shotgun (WGS) entry which is preliminary data.</text>
</comment>
<dbReference type="SUPFAM" id="SSF51735">
    <property type="entry name" value="NAD(P)-binding Rossmann-fold domains"/>
    <property type="match status" value="1"/>
</dbReference>
<dbReference type="PANTHER" id="PTHR44196:SF1">
    <property type="entry name" value="DEHYDROGENASE_REDUCTASE SDR FAMILY MEMBER 7B"/>
    <property type="match status" value="1"/>
</dbReference>